<name>A0A1X6PFL7_PORUM</name>
<gene>
    <name evidence="2" type="ORF">BU14_0072s0002</name>
</gene>
<evidence type="ECO:0000313" key="3">
    <source>
        <dbReference type="Proteomes" id="UP000218209"/>
    </source>
</evidence>
<organism evidence="2 3">
    <name type="scientific">Porphyra umbilicalis</name>
    <name type="common">Purple laver</name>
    <name type="synonym">Red alga</name>
    <dbReference type="NCBI Taxonomy" id="2786"/>
    <lineage>
        <taxon>Eukaryota</taxon>
        <taxon>Rhodophyta</taxon>
        <taxon>Bangiophyceae</taxon>
        <taxon>Bangiales</taxon>
        <taxon>Bangiaceae</taxon>
        <taxon>Porphyra</taxon>
    </lineage>
</organism>
<dbReference type="EMBL" id="KV918787">
    <property type="protein sequence ID" value="OSX79644.1"/>
    <property type="molecule type" value="Genomic_DNA"/>
</dbReference>
<evidence type="ECO:0000313" key="2">
    <source>
        <dbReference type="EMBL" id="OSX79644.1"/>
    </source>
</evidence>
<feature type="compositionally biased region" description="Basic residues" evidence="1">
    <location>
        <begin position="112"/>
        <end position="122"/>
    </location>
</feature>
<evidence type="ECO:0000256" key="1">
    <source>
        <dbReference type="SAM" id="MobiDB-lite"/>
    </source>
</evidence>
<reference evidence="2 3" key="1">
    <citation type="submission" date="2017-03" db="EMBL/GenBank/DDBJ databases">
        <title>WGS assembly of Porphyra umbilicalis.</title>
        <authorList>
            <person name="Brawley S.H."/>
            <person name="Blouin N.A."/>
            <person name="Ficko-Blean E."/>
            <person name="Wheeler G.L."/>
            <person name="Lohr M."/>
            <person name="Goodson H.V."/>
            <person name="Jenkins J.W."/>
            <person name="Blaby-Haas C.E."/>
            <person name="Helliwell K.E."/>
            <person name="Chan C."/>
            <person name="Marriage T."/>
            <person name="Bhattacharya D."/>
            <person name="Klein A.S."/>
            <person name="Badis Y."/>
            <person name="Brodie J."/>
            <person name="Cao Y."/>
            <person name="Collen J."/>
            <person name="Dittami S.M."/>
            <person name="Gachon C.M."/>
            <person name="Green B.R."/>
            <person name="Karpowicz S."/>
            <person name="Kim J.W."/>
            <person name="Kudahl U."/>
            <person name="Lin S."/>
            <person name="Michel G."/>
            <person name="Mittag M."/>
            <person name="Olson B.J."/>
            <person name="Pangilinan J."/>
            <person name="Peng Y."/>
            <person name="Qiu H."/>
            <person name="Shu S."/>
            <person name="Singer J.T."/>
            <person name="Smith A.G."/>
            <person name="Sprecher B.N."/>
            <person name="Wagner V."/>
            <person name="Wang W."/>
            <person name="Wang Z.-Y."/>
            <person name="Yan J."/>
            <person name="Yarish C."/>
            <person name="Zoeuner-Riek S."/>
            <person name="Zhuang Y."/>
            <person name="Zou Y."/>
            <person name="Lindquist E.A."/>
            <person name="Grimwood J."/>
            <person name="Barry K."/>
            <person name="Rokhsar D.S."/>
            <person name="Schmutz J."/>
            <person name="Stiller J.W."/>
            <person name="Grossman A.R."/>
            <person name="Prochnik S.E."/>
        </authorList>
    </citation>
    <scope>NUCLEOTIDE SEQUENCE [LARGE SCALE GENOMIC DNA]</scope>
    <source>
        <strain evidence="2">4086291</strain>
    </source>
</reference>
<protein>
    <submittedName>
        <fullName evidence="2">Uncharacterized protein</fullName>
    </submittedName>
</protein>
<dbReference type="AlphaFoldDB" id="A0A1X6PFL7"/>
<feature type="compositionally biased region" description="Low complexity" evidence="1">
    <location>
        <begin position="173"/>
        <end position="182"/>
    </location>
</feature>
<feature type="compositionally biased region" description="Basic residues" evidence="1">
    <location>
        <begin position="160"/>
        <end position="172"/>
    </location>
</feature>
<keyword evidence="3" id="KW-1185">Reference proteome</keyword>
<dbReference type="Proteomes" id="UP000218209">
    <property type="component" value="Unassembled WGS sequence"/>
</dbReference>
<accession>A0A1X6PFL7</accession>
<proteinExistence type="predicted"/>
<feature type="region of interest" description="Disordered" evidence="1">
    <location>
        <begin position="98"/>
        <end position="189"/>
    </location>
</feature>
<sequence>MKSARDAAESAAAAAVRRAEDAEARLADRTSSAVAAADAEGVADEVVREMVATKVELAEERERAVKLRNTINKLANGAAADEGGGTAAAAAGPSAWAARAWSGATRRGGGCRTRRGPRRRKPPLAGRSCEGRPRRGARRRPHLQSPCGAYRSSPALIPRSWRRPRPCVRARARPAAASARTAEPPPPPALAPRSCFGVACM</sequence>